<evidence type="ECO:0000256" key="5">
    <source>
        <dbReference type="ARBA" id="ARBA00022989"/>
    </source>
</evidence>
<keyword evidence="14" id="KW-1185">Reference proteome</keyword>
<keyword evidence="3" id="KW-0813">Transport</keyword>
<evidence type="ECO:0000256" key="10">
    <source>
        <dbReference type="SAM" id="Phobius"/>
    </source>
</evidence>
<dbReference type="OrthoDB" id="2020542at2759"/>
<keyword evidence="7 10" id="KW-0472">Membrane</keyword>
<comment type="subcellular location">
    <subcellularLocation>
        <location evidence="1">Cell membrane</location>
        <topology evidence="1">Multi-pass membrane protein</topology>
    </subcellularLocation>
</comment>
<feature type="region of interest" description="Disordered" evidence="9">
    <location>
        <begin position="98"/>
        <end position="136"/>
    </location>
</feature>
<dbReference type="AlphaFoldDB" id="A0A2G8JLC6"/>
<feature type="domain" description="Amino acid permease/ SLC12A" evidence="11">
    <location>
        <begin position="171"/>
        <end position="517"/>
    </location>
</feature>
<evidence type="ECO:0000256" key="1">
    <source>
        <dbReference type="ARBA" id="ARBA00004651"/>
    </source>
</evidence>
<evidence type="ECO:0000256" key="4">
    <source>
        <dbReference type="ARBA" id="ARBA00022692"/>
    </source>
</evidence>
<reference evidence="13 14" key="1">
    <citation type="journal article" date="2017" name="PLoS Biol.">
        <title>The sea cucumber genome provides insights into morphological evolution and visceral regeneration.</title>
        <authorList>
            <person name="Zhang X."/>
            <person name="Sun L."/>
            <person name="Yuan J."/>
            <person name="Sun Y."/>
            <person name="Gao Y."/>
            <person name="Zhang L."/>
            <person name="Li S."/>
            <person name="Dai H."/>
            <person name="Hamel J.F."/>
            <person name="Liu C."/>
            <person name="Yu Y."/>
            <person name="Liu S."/>
            <person name="Lin W."/>
            <person name="Guo K."/>
            <person name="Jin S."/>
            <person name="Xu P."/>
            <person name="Storey K.B."/>
            <person name="Huan P."/>
            <person name="Zhang T."/>
            <person name="Zhou Y."/>
            <person name="Zhang J."/>
            <person name="Lin C."/>
            <person name="Li X."/>
            <person name="Xing L."/>
            <person name="Huo D."/>
            <person name="Sun M."/>
            <person name="Wang L."/>
            <person name="Mercier A."/>
            <person name="Li F."/>
            <person name="Yang H."/>
            <person name="Xiang J."/>
        </authorList>
    </citation>
    <scope>NUCLEOTIDE SEQUENCE [LARGE SCALE GENOMIC DNA]</scope>
    <source>
        <strain evidence="13">Shaxun</strain>
        <tissue evidence="13">Muscle</tissue>
    </source>
</reference>
<feature type="transmembrane region" description="Helical" evidence="10">
    <location>
        <begin position="349"/>
        <end position="369"/>
    </location>
</feature>
<comment type="caution">
    <text evidence="13">The sequence shown here is derived from an EMBL/GenBank/DDBJ whole genome shotgun (WGS) entry which is preliminary data.</text>
</comment>
<accession>A0A2G8JLC6</accession>
<dbReference type="InterPro" id="IPR004842">
    <property type="entry name" value="SLC12A_fam"/>
</dbReference>
<feature type="domain" description="Amino acid permease N-terminal" evidence="12">
    <location>
        <begin position="65"/>
        <end position="111"/>
    </location>
</feature>
<evidence type="ECO:0000256" key="8">
    <source>
        <dbReference type="ARBA" id="ARBA00023201"/>
    </source>
</evidence>
<protein>
    <submittedName>
        <fullName evidence="13">Putative solute carrier family 12 (Sodium/potassium/chloride transporters), member 2 isoform X1</fullName>
    </submittedName>
</protein>
<keyword evidence="4 10" id="KW-0812">Transmembrane</keyword>
<proteinExistence type="inferred from homology"/>
<keyword evidence="8" id="KW-0406">Ion transport</keyword>
<evidence type="ECO:0000256" key="9">
    <source>
        <dbReference type="SAM" id="MobiDB-lite"/>
    </source>
</evidence>
<sequence>MATFKLGDEGSSDSSLRQADPQDDPPQSSPKQSRFEVNVVSEDPSSDPAISASNHKLGIDDASFEQSMQMHTLGQMTMEAKPSIENYRNMFSIVTEPGMKSRPTLQDLHDPKPGGDINGSPSSQNLAGAEEGTPSHNKKAVKFGWIKGVLVNLEYVSSYYKKSFKVCATCIVLLSAVVTCLTTISMSAICTNGEVKGGGAYYMISRSLGPEFGGSIGLIFSMANAVAVAMYVVGFAETVRDVLVESGIEILGYVHDVRLIGEVTLVLILCIALIGTAWEARQHFLYISLFYRRDVHCPDYSTYYSSTSMVNMIVGSFLPPTEEKLSKGFVGYNFDVLKVNLLPDYTDGYNFFLVFSIFFPAATGILAGANISGDLRDAQKAIPKGTFSAIWISTIVYALIAWLFGAVMVREASGNIDDVGNGTVSEVCIEFDDCEFGLSNDYRASRLIAGWGPLVLAGIFSATLSSALASMVSAPKVFQAVCKDKIFPKVEFFAVGSGASDEPKRAYFLTYFIAAGFTAVGKQQGL</sequence>
<dbReference type="Proteomes" id="UP000230750">
    <property type="component" value="Unassembled WGS sequence"/>
</dbReference>
<dbReference type="EMBL" id="MRZV01001658">
    <property type="protein sequence ID" value="PIK36548.1"/>
    <property type="molecule type" value="Genomic_DNA"/>
</dbReference>
<feature type="region of interest" description="Disordered" evidence="9">
    <location>
        <begin position="1"/>
        <end position="54"/>
    </location>
</feature>
<keyword evidence="8" id="KW-0739">Sodium transport</keyword>
<dbReference type="GO" id="GO:0055064">
    <property type="term" value="P:chloride ion homeostasis"/>
    <property type="evidence" value="ECO:0007669"/>
    <property type="project" value="TreeGrafter"/>
</dbReference>
<gene>
    <name evidence="13" type="ORF">BSL78_26623</name>
</gene>
<dbReference type="STRING" id="307972.A0A2G8JLC6"/>
<feature type="transmembrane region" description="Helical" evidence="10">
    <location>
        <begin position="257"/>
        <end position="278"/>
    </location>
</feature>
<evidence type="ECO:0000259" key="12">
    <source>
        <dbReference type="Pfam" id="PF08403"/>
    </source>
</evidence>
<dbReference type="GO" id="GO:0055075">
    <property type="term" value="P:potassium ion homeostasis"/>
    <property type="evidence" value="ECO:0007669"/>
    <property type="project" value="TreeGrafter"/>
</dbReference>
<evidence type="ECO:0000256" key="7">
    <source>
        <dbReference type="ARBA" id="ARBA00023136"/>
    </source>
</evidence>
<evidence type="ECO:0000256" key="3">
    <source>
        <dbReference type="ARBA" id="ARBA00022448"/>
    </source>
</evidence>
<feature type="transmembrane region" description="Helical" evidence="10">
    <location>
        <begin position="212"/>
        <end position="236"/>
    </location>
</feature>
<dbReference type="PANTHER" id="PTHR11827:SF103">
    <property type="entry name" value="SODIUM CHLORIDE COTRANSPORTER 69, ISOFORM E"/>
    <property type="match status" value="1"/>
</dbReference>
<dbReference type="PANTHER" id="PTHR11827">
    <property type="entry name" value="SOLUTE CARRIER FAMILY 12, CATION COTRANSPORTERS"/>
    <property type="match status" value="1"/>
</dbReference>
<dbReference type="GO" id="GO:0005886">
    <property type="term" value="C:plasma membrane"/>
    <property type="evidence" value="ECO:0007669"/>
    <property type="project" value="UniProtKB-SubCell"/>
</dbReference>
<evidence type="ECO:0000259" key="11">
    <source>
        <dbReference type="Pfam" id="PF00324"/>
    </source>
</evidence>
<feature type="transmembrane region" description="Helical" evidence="10">
    <location>
        <begin position="448"/>
        <end position="469"/>
    </location>
</feature>
<dbReference type="GO" id="GO:1990573">
    <property type="term" value="P:potassium ion import across plasma membrane"/>
    <property type="evidence" value="ECO:0007669"/>
    <property type="project" value="TreeGrafter"/>
</dbReference>
<feature type="transmembrane region" description="Helical" evidence="10">
    <location>
        <begin position="166"/>
        <end position="189"/>
    </location>
</feature>
<dbReference type="InterPro" id="IPR004841">
    <property type="entry name" value="AA-permease/SLC12A_dom"/>
</dbReference>
<name>A0A2G8JLC6_STIJA</name>
<dbReference type="Pfam" id="PF08403">
    <property type="entry name" value="AA_permease_N"/>
    <property type="match status" value="1"/>
</dbReference>
<dbReference type="GO" id="GO:0055078">
    <property type="term" value="P:sodium ion homeostasis"/>
    <property type="evidence" value="ECO:0007669"/>
    <property type="project" value="TreeGrafter"/>
</dbReference>
<organism evidence="13 14">
    <name type="scientific">Stichopus japonicus</name>
    <name type="common">Sea cucumber</name>
    <dbReference type="NCBI Taxonomy" id="307972"/>
    <lineage>
        <taxon>Eukaryota</taxon>
        <taxon>Metazoa</taxon>
        <taxon>Echinodermata</taxon>
        <taxon>Eleutherozoa</taxon>
        <taxon>Echinozoa</taxon>
        <taxon>Holothuroidea</taxon>
        <taxon>Aspidochirotacea</taxon>
        <taxon>Aspidochirotida</taxon>
        <taxon>Stichopodidae</taxon>
        <taxon>Apostichopus</taxon>
    </lineage>
</organism>
<dbReference type="GO" id="GO:0008511">
    <property type="term" value="F:sodium:potassium:chloride symporter activity"/>
    <property type="evidence" value="ECO:0007669"/>
    <property type="project" value="TreeGrafter"/>
</dbReference>
<evidence type="ECO:0000256" key="2">
    <source>
        <dbReference type="ARBA" id="ARBA00010593"/>
    </source>
</evidence>
<dbReference type="InterPro" id="IPR013612">
    <property type="entry name" value="AA_permease_N"/>
</dbReference>
<dbReference type="Pfam" id="PF00324">
    <property type="entry name" value="AA_permease"/>
    <property type="match status" value="1"/>
</dbReference>
<evidence type="ECO:0000256" key="6">
    <source>
        <dbReference type="ARBA" id="ARBA00023053"/>
    </source>
</evidence>
<feature type="transmembrane region" description="Helical" evidence="10">
    <location>
        <begin position="389"/>
        <end position="409"/>
    </location>
</feature>
<keyword evidence="5 10" id="KW-1133">Transmembrane helix</keyword>
<dbReference type="GO" id="GO:0006884">
    <property type="term" value="P:cell volume homeostasis"/>
    <property type="evidence" value="ECO:0007669"/>
    <property type="project" value="TreeGrafter"/>
</dbReference>
<comment type="similarity">
    <text evidence="2">Belongs to the SLC12A transporter family.</text>
</comment>
<evidence type="ECO:0000313" key="14">
    <source>
        <dbReference type="Proteomes" id="UP000230750"/>
    </source>
</evidence>
<dbReference type="Gene3D" id="1.20.1740.10">
    <property type="entry name" value="Amino acid/polyamine transporter I"/>
    <property type="match status" value="1"/>
</dbReference>
<keyword evidence="6" id="KW-0915">Sodium</keyword>
<evidence type="ECO:0000313" key="13">
    <source>
        <dbReference type="EMBL" id="PIK36548.1"/>
    </source>
</evidence>